<gene>
    <name evidence="2" type="ORF">NBG4_520014</name>
</gene>
<sequence length="79" mass="8871">MKRVCASAVIMIALFVSGCSSGRAAELYDTAQFEEKQNNKDHAVQLYEEILKKYPDSTYAKKAGERLTQIKQESKPTGR</sequence>
<evidence type="ECO:0000256" key="1">
    <source>
        <dbReference type="SAM" id="SignalP"/>
    </source>
</evidence>
<dbReference type="AlphaFoldDB" id="A0A2U3QIZ9"/>
<evidence type="ECO:0000313" key="3">
    <source>
        <dbReference type="Proteomes" id="UP000245125"/>
    </source>
</evidence>
<dbReference type="PROSITE" id="PS51257">
    <property type="entry name" value="PROKAR_LIPOPROTEIN"/>
    <property type="match status" value="1"/>
</dbReference>
<proteinExistence type="predicted"/>
<name>A0A2U3QIZ9_9BACT</name>
<dbReference type="EMBL" id="OUUY01000100">
    <property type="protein sequence ID" value="SPQ01387.1"/>
    <property type="molecule type" value="Genomic_DNA"/>
</dbReference>
<organism evidence="2 3">
    <name type="scientific">Candidatus Sulfobium mesophilum</name>
    <dbReference type="NCBI Taxonomy" id="2016548"/>
    <lineage>
        <taxon>Bacteria</taxon>
        <taxon>Pseudomonadati</taxon>
        <taxon>Nitrospirota</taxon>
        <taxon>Nitrospiria</taxon>
        <taxon>Nitrospirales</taxon>
        <taxon>Nitrospiraceae</taxon>
        <taxon>Candidatus Sulfobium</taxon>
    </lineage>
</organism>
<feature type="signal peptide" evidence="1">
    <location>
        <begin position="1"/>
        <end position="24"/>
    </location>
</feature>
<protein>
    <submittedName>
        <fullName evidence="2">Uncharacterized protein</fullName>
    </submittedName>
</protein>
<dbReference type="Proteomes" id="UP000245125">
    <property type="component" value="Unassembled WGS sequence"/>
</dbReference>
<dbReference type="OrthoDB" id="9812704at2"/>
<reference evidence="3" key="1">
    <citation type="submission" date="2018-03" db="EMBL/GenBank/DDBJ databases">
        <authorList>
            <person name="Zecchin S."/>
        </authorList>
    </citation>
    <scope>NUCLEOTIDE SEQUENCE [LARGE SCALE GENOMIC DNA]</scope>
</reference>
<dbReference type="InterPro" id="IPR011990">
    <property type="entry name" value="TPR-like_helical_dom_sf"/>
</dbReference>
<evidence type="ECO:0000313" key="2">
    <source>
        <dbReference type="EMBL" id="SPQ01387.1"/>
    </source>
</evidence>
<accession>A0A2U3QIZ9</accession>
<keyword evidence="3" id="KW-1185">Reference proteome</keyword>
<feature type="chain" id="PRO_5015743862" evidence="1">
    <location>
        <begin position="25"/>
        <end position="79"/>
    </location>
</feature>
<keyword evidence="1" id="KW-0732">Signal</keyword>
<dbReference type="Gene3D" id="1.25.40.10">
    <property type="entry name" value="Tetratricopeptide repeat domain"/>
    <property type="match status" value="1"/>
</dbReference>